<gene>
    <name evidence="6" type="ORF">EH198_06620</name>
</gene>
<feature type="domain" description="PAS" evidence="3">
    <location>
        <begin position="236"/>
        <end position="278"/>
    </location>
</feature>
<dbReference type="InterPro" id="IPR052155">
    <property type="entry name" value="Biofilm_reg_signaling"/>
</dbReference>
<evidence type="ECO:0000313" key="6">
    <source>
        <dbReference type="EMBL" id="RQW12719.1"/>
    </source>
</evidence>
<dbReference type="InterPro" id="IPR001610">
    <property type="entry name" value="PAC"/>
</dbReference>
<dbReference type="Gene3D" id="3.30.450.20">
    <property type="entry name" value="PAS domain"/>
    <property type="match status" value="1"/>
</dbReference>
<dbReference type="RefSeq" id="WP_124694755.1">
    <property type="nucleotide sequence ID" value="NZ_JBHUFE010000008.1"/>
</dbReference>
<dbReference type="SMART" id="SM00086">
    <property type="entry name" value="PAC"/>
    <property type="match status" value="1"/>
</dbReference>
<dbReference type="EMBL" id="RQPI01000002">
    <property type="protein sequence ID" value="RQW12719.1"/>
    <property type="molecule type" value="Genomic_DNA"/>
</dbReference>
<dbReference type="AlphaFoldDB" id="A0A3N9PA60"/>
<dbReference type="CDD" id="cd00130">
    <property type="entry name" value="PAS"/>
    <property type="match status" value="1"/>
</dbReference>
<dbReference type="InterPro" id="IPR000160">
    <property type="entry name" value="GGDEF_dom"/>
</dbReference>
<keyword evidence="7" id="KW-1185">Reference proteome</keyword>
<evidence type="ECO:0000256" key="1">
    <source>
        <dbReference type="SAM" id="MobiDB-lite"/>
    </source>
</evidence>
<evidence type="ECO:0000259" key="5">
    <source>
        <dbReference type="PROSITE" id="PS50887"/>
    </source>
</evidence>
<dbReference type="OrthoDB" id="9759607at2"/>
<comment type="caution">
    <text evidence="6">The sequence shown here is derived from an EMBL/GenBank/DDBJ whole genome shotgun (WGS) entry which is preliminary data.</text>
</comment>
<dbReference type="Pfam" id="PF12729">
    <property type="entry name" value="4HB_MCP_1"/>
    <property type="match status" value="1"/>
</dbReference>
<keyword evidence="2" id="KW-1133">Transmembrane helix</keyword>
<dbReference type="Pfam" id="PF00990">
    <property type="entry name" value="GGDEF"/>
    <property type="match status" value="1"/>
</dbReference>
<dbReference type="InterPro" id="IPR035965">
    <property type="entry name" value="PAS-like_dom_sf"/>
</dbReference>
<name>A0A3N9PA60_9BACL</name>
<dbReference type="PANTHER" id="PTHR44757">
    <property type="entry name" value="DIGUANYLATE CYCLASE DGCP"/>
    <property type="match status" value="1"/>
</dbReference>
<evidence type="ECO:0000259" key="3">
    <source>
        <dbReference type="PROSITE" id="PS50112"/>
    </source>
</evidence>
<keyword evidence="2" id="KW-0812">Transmembrane</keyword>
<dbReference type="NCBIfam" id="TIGR00229">
    <property type="entry name" value="sensory_box"/>
    <property type="match status" value="1"/>
</dbReference>
<dbReference type="Proteomes" id="UP000282529">
    <property type="component" value="Unassembled WGS sequence"/>
</dbReference>
<dbReference type="SUPFAM" id="SSF55785">
    <property type="entry name" value="PYP-like sensor domain (PAS domain)"/>
    <property type="match status" value="1"/>
</dbReference>
<accession>A0A3N9PA60</accession>
<dbReference type="PROSITE" id="PS50113">
    <property type="entry name" value="PAC"/>
    <property type="match status" value="1"/>
</dbReference>
<protein>
    <submittedName>
        <fullName evidence="6">Diguanylate cyclase</fullName>
    </submittedName>
</protein>
<evidence type="ECO:0000313" key="7">
    <source>
        <dbReference type="Proteomes" id="UP000282529"/>
    </source>
</evidence>
<proteinExistence type="predicted"/>
<feature type="region of interest" description="Disordered" evidence="1">
    <location>
        <begin position="517"/>
        <end position="537"/>
    </location>
</feature>
<dbReference type="InterPro" id="IPR024478">
    <property type="entry name" value="HlyB_4HB_MCP"/>
</dbReference>
<organism evidence="6 7">
    <name type="scientific">Paenibacillus rhizophilus</name>
    <dbReference type="NCBI Taxonomy" id="1850366"/>
    <lineage>
        <taxon>Bacteria</taxon>
        <taxon>Bacillati</taxon>
        <taxon>Bacillota</taxon>
        <taxon>Bacilli</taxon>
        <taxon>Bacillales</taxon>
        <taxon>Paenibacillaceae</taxon>
        <taxon>Paenibacillus</taxon>
    </lineage>
</organism>
<reference evidence="6 7" key="1">
    <citation type="submission" date="2018-11" db="EMBL/GenBank/DDBJ databases">
        <title>Genome sequence of strain 7197.</title>
        <authorList>
            <person name="Gao J."/>
            <person name="Sun J."/>
        </authorList>
    </citation>
    <scope>NUCLEOTIDE SEQUENCE [LARGE SCALE GENOMIC DNA]</scope>
    <source>
        <strain evidence="6 7">7197</strain>
    </source>
</reference>
<sequence>MAGFTEVKTTRKLIIMFAAISVLLIVVSIGSLLYLNHTISRFTDTLYEDINRNTNLIQDAESDLYQSSQALQMVLSPSLPEAQRSEFRQEFEDNLARTERNVEAIGHKLASMEPYQNHKESEALLDDIRHQLAGFEGPFGEWRVSARSLLLTGTPEDGGDPENLSPAPNSVQLKEALRYLDRSEELLGSYAKQVIDDFRSQKSSVFALYSLLLFMLVLVIIYLGRRILSLQIEMREEQALYQLIGETMSDFILLTDSNGLILYASPSHFSAFGYIPQKGDPLSLYIREPEIAWAKLKSVVQATPKMAELRMRSSEGHWIWLETRVSPVKSSLSIPAKFMLVSREITQRKQYEERLHKLAFYDHLTSIPNRAHFKMYMENLISHPDDRRQKLALALLDCDRFKQLNDTLGHLAGDEFLQLLSSELQQAVKGLGQAFRIGGDEFAVVLHLGSAPEMMNEILDRLLQLFNKSWSVNNGSSFHTSASIGVSLYPQHGKTINELLRAADLAMYRSKSHGGNEANLYAEGMDKEYPEQENTRH</sequence>
<dbReference type="InterPro" id="IPR029787">
    <property type="entry name" value="Nucleotide_cyclase"/>
</dbReference>
<evidence type="ECO:0000256" key="2">
    <source>
        <dbReference type="SAM" id="Phobius"/>
    </source>
</evidence>
<feature type="domain" description="GGDEF" evidence="5">
    <location>
        <begin position="389"/>
        <end position="523"/>
    </location>
</feature>
<dbReference type="PROSITE" id="PS50887">
    <property type="entry name" value="GGDEF"/>
    <property type="match status" value="1"/>
</dbReference>
<dbReference type="InterPro" id="IPR000014">
    <property type="entry name" value="PAS"/>
</dbReference>
<feature type="transmembrane region" description="Helical" evidence="2">
    <location>
        <begin position="13"/>
        <end position="35"/>
    </location>
</feature>
<dbReference type="PANTHER" id="PTHR44757:SF2">
    <property type="entry name" value="BIOFILM ARCHITECTURE MAINTENANCE PROTEIN MBAA"/>
    <property type="match status" value="1"/>
</dbReference>
<dbReference type="SMART" id="SM00267">
    <property type="entry name" value="GGDEF"/>
    <property type="match status" value="1"/>
</dbReference>
<dbReference type="SUPFAM" id="SSF55073">
    <property type="entry name" value="Nucleotide cyclase"/>
    <property type="match status" value="1"/>
</dbReference>
<dbReference type="NCBIfam" id="TIGR00254">
    <property type="entry name" value="GGDEF"/>
    <property type="match status" value="1"/>
</dbReference>
<dbReference type="InterPro" id="IPR043128">
    <property type="entry name" value="Rev_trsase/Diguanyl_cyclase"/>
</dbReference>
<feature type="transmembrane region" description="Helical" evidence="2">
    <location>
        <begin position="205"/>
        <end position="224"/>
    </location>
</feature>
<feature type="compositionally biased region" description="Basic and acidic residues" evidence="1">
    <location>
        <begin position="524"/>
        <end position="537"/>
    </location>
</feature>
<dbReference type="InterPro" id="IPR000700">
    <property type="entry name" value="PAS-assoc_C"/>
</dbReference>
<feature type="domain" description="PAC" evidence="4">
    <location>
        <begin position="305"/>
        <end position="357"/>
    </location>
</feature>
<dbReference type="Gene3D" id="3.30.70.270">
    <property type="match status" value="1"/>
</dbReference>
<dbReference type="CDD" id="cd01949">
    <property type="entry name" value="GGDEF"/>
    <property type="match status" value="1"/>
</dbReference>
<dbReference type="PROSITE" id="PS50112">
    <property type="entry name" value="PAS"/>
    <property type="match status" value="1"/>
</dbReference>
<evidence type="ECO:0000259" key="4">
    <source>
        <dbReference type="PROSITE" id="PS50113"/>
    </source>
</evidence>
<keyword evidence="2" id="KW-0472">Membrane</keyword>